<evidence type="ECO:0000256" key="4">
    <source>
        <dbReference type="ARBA" id="ARBA00012438"/>
    </source>
</evidence>
<accession>A0A8J3RU83</accession>
<dbReference type="SMART" id="SM00091">
    <property type="entry name" value="PAS"/>
    <property type="match status" value="3"/>
</dbReference>
<keyword evidence="5" id="KW-0597">Phosphoprotein</keyword>
<comment type="caution">
    <text evidence="13">The sequence shown here is derived from an EMBL/GenBank/DDBJ whole genome shotgun (WGS) entry which is preliminary data.</text>
</comment>
<proteinExistence type="predicted"/>
<evidence type="ECO:0000256" key="1">
    <source>
        <dbReference type="ARBA" id="ARBA00000085"/>
    </source>
</evidence>
<dbReference type="SMART" id="SM00388">
    <property type="entry name" value="HisKA"/>
    <property type="match status" value="1"/>
</dbReference>
<dbReference type="SUPFAM" id="SSF55785">
    <property type="entry name" value="PYP-like sensor domain (PAS domain)"/>
    <property type="match status" value="3"/>
</dbReference>
<dbReference type="Pfam" id="PF08448">
    <property type="entry name" value="PAS_4"/>
    <property type="match status" value="1"/>
</dbReference>
<gene>
    <name evidence="13" type="ORF">Plo01_63910</name>
</gene>
<dbReference type="FunFam" id="3.30.565.10:FF:000006">
    <property type="entry name" value="Sensor histidine kinase WalK"/>
    <property type="match status" value="1"/>
</dbReference>
<dbReference type="InterPro" id="IPR003661">
    <property type="entry name" value="HisK_dim/P_dom"/>
</dbReference>
<dbReference type="InterPro" id="IPR003594">
    <property type="entry name" value="HATPase_dom"/>
</dbReference>
<dbReference type="Pfam" id="PF00512">
    <property type="entry name" value="HisKA"/>
    <property type="match status" value="1"/>
</dbReference>
<reference evidence="13 14" key="1">
    <citation type="submission" date="2021-01" db="EMBL/GenBank/DDBJ databases">
        <title>Whole genome shotgun sequence of Planobispora longispora NBRC 13918.</title>
        <authorList>
            <person name="Komaki H."/>
            <person name="Tamura T."/>
        </authorList>
    </citation>
    <scope>NUCLEOTIDE SEQUENCE [LARGE SCALE GENOMIC DNA]</scope>
    <source>
        <strain evidence="13 14">NBRC 13918</strain>
    </source>
</reference>
<dbReference type="AlphaFoldDB" id="A0A8J3RU83"/>
<dbReference type="Gene3D" id="3.30.450.40">
    <property type="match status" value="1"/>
</dbReference>
<dbReference type="InterPro" id="IPR003018">
    <property type="entry name" value="GAF"/>
</dbReference>
<dbReference type="PANTHER" id="PTHR43711:SF1">
    <property type="entry name" value="HISTIDINE KINASE 1"/>
    <property type="match status" value="1"/>
</dbReference>
<dbReference type="PRINTS" id="PR00344">
    <property type="entry name" value="BCTRLSENSOR"/>
</dbReference>
<dbReference type="CDD" id="cd00130">
    <property type="entry name" value="PAS"/>
    <property type="match status" value="2"/>
</dbReference>
<dbReference type="SUPFAM" id="SSF55874">
    <property type="entry name" value="ATPase domain of HSP90 chaperone/DNA topoisomerase II/histidine kinase"/>
    <property type="match status" value="1"/>
</dbReference>
<dbReference type="SMART" id="SM00086">
    <property type="entry name" value="PAC"/>
    <property type="match status" value="3"/>
</dbReference>
<dbReference type="InterPro" id="IPR035965">
    <property type="entry name" value="PAS-like_dom_sf"/>
</dbReference>
<comment type="cofactor">
    <cofactor evidence="2">
        <name>a divalent metal cation</name>
        <dbReference type="ChEBI" id="CHEBI:60240"/>
    </cofactor>
</comment>
<dbReference type="PROSITE" id="PS50109">
    <property type="entry name" value="HIS_KIN"/>
    <property type="match status" value="1"/>
</dbReference>
<comment type="catalytic activity">
    <reaction evidence="1">
        <text>ATP + protein L-histidine = ADP + protein N-phospho-L-histidine.</text>
        <dbReference type="EC" id="2.7.13.3"/>
    </reaction>
</comment>
<name>A0A8J3RU83_9ACTN</name>
<dbReference type="Pfam" id="PF13185">
    <property type="entry name" value="GAF_2"/>
    <property type="match status" value="1"/>
</dbReference>
<dbReference type="CDD" id="cd00082">
    <property type="entry name" value="HisKA"/>
    <property type="match status" value="1"/>
</dbReference>
<keyword evidence="7" id="KW-0418">Kinase</keyword>
<feature type="domain" description="PAS" evidence="11">
    <location>
        <begin position="9"/>
        <end position="80"/>
    </location>
</feature>
<dbReference type="RefSeq" id="WP_203894415.1">
    <property type="nucleotide sequence ID" value="NZ_BOOH01000054.1"/>
</dbReference>
<dbReference type="GO" id="GO:0005886">
    <property type="term" value="C:plasma membrane"/>
    <property type="evidence" value="ECO:0007669"/>
    <property type="project" value="UniProtKB-SubCell"/>
</dbReference>
<dbReference type="InterPro" id="IPR029016">
    <property type="entry name" value="GAF-like_dom_sf"/>
</dbReference>
<comment type="subcellular location">
    <subcellularLocation>
        <location evidence="3">Cell membrane</location>
    </subcellularLocation>
</comment>
<dbReference type="SUPFAM" id="SSF47384">
    <property type="entry name" value="Homodimeric domain of signal transducing histidine kinase"/>
    <property type="match status" value="1"/>
</dbReference>
<dbReference type="InterPro" id="IPR013656">
    <property type="entry name" value="PAS_4"/>
</dbReference>
<dbReference type="InterPro" id="IPR000700">
    <property type="entry name" value="PAS-assoc_C"/>
</dbReference>
<protein>
    <recommendedName>
        <fullName evidence="4">histidine kinase</fullName>
        <ecNumber evidence="4">2.7.13.3</ecNumber>
    </recommendedName>
</protein>
<dbReference type="GO" id="GO:0005509">
    <property type="term" value="F:calcium ion binding"/>
    <property type="evidence" value="ECO:0007669"/>
    <property type="project" value="UniProtKB-ARBA"/>
</dbReference>
<dbReference type="SMART" id="SM00387">
    <property type="entry name" value="HATPase_c"/>
    <property type="match status" value="1"/>
</dbReference>
<dbReference type="SMART" id="SM00065">
    <property type="entry name" value="GAF"/>
    <property type="match status" value="1"/>
</dbReference>
<keyword evidence="8" id="KW-0902">Two-component regulatory system</keyword>
<dbReference type="InterPro" id="IPR000014">
    <property type="entry name" value="PAS"/>
</dbReference>
<evidence type="ECO:0000256" key="6">
    <source>
        <dbReference type="ARBA" id="ARBA00022679"/>
    </source>
</evidence>
<evidence type="ECO:0000256" key="9">
    <source>
        <dbReference type="ARBA" id="ARBA00023136"/>
    </source>
</evidence>
<dbReference type="GO" id="GO:0006355">
    <property type="term" value="P:regulation of DNA-templated transcription"/>
    <property type="evidence" value="ECO:0007669"/>
    <property type="project" value="InterPro"/>
</dbReference>
<evidence type="ECO:0000256" key="8">
    <source>
        <dbReference type="ARBA" id="ARBA00023012"/>
    </source>
</evidence>
<evidence type="ECO:0000313" key="13">
    <source>
        <dbReference type="EMBL" id="GIH79962.1"/>
    </source>
</evidence>
<dbReference type="InterPro" id="IPR036890">
    <property type="entry name" value="HATPase_C_sf"/>
</dbReference>
<dbReference type="PROSITE" id="PS50113">
    <property type="entry name" value="PAC"/>
    <property type="match status" value="2"/>
</dbReference>
<dbReference type="FunFam" id="1.10.287.130:FF:000001">
    <property type="entry name" value="Two-component sensor histidine kinase"/>
    <property type="match status" value="1"/>
</dbReference>
<dbReference type="Gene3D" id="1.10.287.130">
    <property type="match status" value="1"/>
</dbReference>
<evidence type="ECO:0000259" key="10">
    <source>
        <dbReference type="PROSITE" id="PS50109"/>
    </source>
</evidence>
<dbReference type="InterPro" id="IPR050736">
    <property type="entry name" value="Sensor_HK_Regulatory"/>
</dbReference>
<evidence type="ECO:0000256" key="3">
    <source>
        <dbReference type="ARBA" id="ARBA00004236"/>
    </source>
</evidence>
<evidence type="ECO:0000259" key="12">
    <source>
        <dbReference type="PROSITE" id="PS50113"/>
    </source>
</evidence>
<dbReference type="Proteomes" id="UP000616724">
    <property type="component" value="Unassembled WGS sequence"/>
</dbReference>
<dbReference type="EC" id="2.7.13.3" evidence="4"/>
<dbReference type="SUPFAM" id="SSF55781">
    <property type="entry name" value="GAF domain-like"/>
    <property type="match status" value="1"/>
</dbReference>
<dbReference type="InterPro" id="IPR036097">
    <property type="entry name" value="HisK_dim/P_sf"/>
</dbReference>
<feature type="domain" description="PAC" evidence="12">
    <location>
        <begin position="521"/>
        <end position="571"/>
    </location>
</feature>
<dbReference type="Gene3D" id="3.30.565.10">
    <property type="entry name" value="Histidine kinase-like ATPase, C-terminal domain"/>
    <property type="match status" value="1"/>
</dbReference>
<evidence type="ECO:0000259" key="11">
    <source>
        <dbReference type="PROSITE" id="PS50112"/>
    </source>
</evidence>
<dbReference type="InterPro" id="IPR001610">
    <property type="entry name" value="PAC"/>
</dbReference>
<dbReference type="PROSITE" id="PS50112">
    <property type="entry name" value="PAS"/>
    <property type="match status" value="1"/>
</dbReference>
<dbReference type="Pfam" id="PF00989">
    <property type="entry name" value="PAS"/>
    <property type="match status" value="1"/>
</dbReference>
<organism evidence="13 14">
    <name type="scientific">Planobispora longispora</name>
    <dbReference type="NCBI Taxonomy" id="28887"/>
    <lineage>
        <taxon>Bacteria</taxon>
        <taxon>Bacillati</taxon>
        <taxon>Actinomycetota</taxon>
        <taxon>Actinomycetes</taxon>
        <taxon>Streptosporangiales</taxon>
        <taxon>Streptosporangiaceae</taxon>
        <taxon>Planobispora</taxon>
    </lineage>
</organism>
<feature type="domain" description="PAC" evidence="12">
    <location>
        <begin position="87"/>
        <end position="138"/>
    </location>
</feature>
<dbReference type="InterPro" id="IPR004358">
    <property type="entry name" value="Sig_transdc_His_kin-like_C"/>
</dbReference>
<dbReference type="Gene3D" id="3.30.450.20">
    <property type="entry name" value="PAS domain"/>
    <property type="match status" value="3"/>
</dbReference>
<keyword evidence="14" id="KW-1185">Reference proteome</keyword>
<sequence length="809" mass="87730">MGSVAQLGDSAVLQSILEQAHEAFISLDGAGAVRAWNAAAERLFGWSADEALGRDVSDLIAPAESRSRYREGLAALYEHGPGVLPGERLELVVADRSGREFPVEMSLQAGRDSHGEMAVHAFLHDISARQEAQRQLEAERTFLQALLDSLDVGVVACDAEGRATVTNQAARGLYRDMPDPSARREEWPRLYHLFTPDGRTPLHPDQVPLARALAGEHVDGQQLMICPPGRAARRCLVNARPIVTGDGRRLGAVLAVRDITREHRAQMLNEARHAVVQALAGASSTEEAATGVLIAVVRALGWTYGEYWQVAPDRQSIVRTSWWSRPDRDVSAFADDQQARVRCGDGLPGGVWKAGEATWIRDLRAEARPFLLKQAALDAGLRATIALPVRSGDQVLGVLIFCADAVQEPDDQLVDLLDGVCAHVGRHLERRRAEELAMDLAESRRHFARVVSQLDDNIWTAQITPDGQLRSLFRGSNIAAVLGVDPPGDVNVGILIGERLHPDDREPWARFQNELTAGRPAQAECRVLGLDGVTRWIWIRGTPRREGEQTFVDGISTDVTERHRLADERDRMKDELVALVSHELRNPIGTIRGYVEMLLETAGLSETQRKFADIIDRTSAHLLHLVDDLLDLTRLDTGQITVEARPVSLTRLVRQAVDDHRGAAVAKRLTVDVETAPPLPVHADPLRLRQVLDNLLSNAIKYTPDGGAVTITAGPRGGDPGTGDPDGQSAVVTVADTGIGIPPEQYGQLFSRFFRASTARAAGIKGTGLGLAITKAIVEAHGGTIAAGPREGGGTVVTVRFPLTVADPS</sequence>
<dbReference type="InterPro" id="IPR005467">
    <property type="entry name" value="His_kinase_dom"/>
</dbReference>
<dbReference type="GO" id="GO:0000155">
    <property type="term" value="F:phosphorelay sensor kinase activity"/>
    <property type="evidence" value="ECO:0007669"/>
    <property type="project" value="InterPro"/>
</dbReference>
<dbReference type="InterPro" id="IPR013767">
    <property type="entry name" value="PAS_fold"/>
</dbReference>
<dbReference type="NCBIfam" id="TIGR00229">
    <property type="entry name" value="sensory_box"/>
    <property type="match status" value="1"/>
</dbReference>
<dbReference type="PANTHER" id="PTHR43711">
    <property type="entry name" value="TWO-COMPONENT HISTIDINE KINASE"/>
    <property type="match status" value="1"/>
</dbReference>
<keyword evidence="9" id="KW-0472">Membrane</keyword>
<evidence type="ECO:0000256" key="2">
    <source>
        <dbReference type="ARBA" id="ARBA00001968"/>
    </source>
</evidence>
<dbReference type="EMBL" id="BOOH01000054">
    <property type="protein sequence ID" value="GIH79962.1"/>
    <property type="molecule type" value="Genomic_DNA"/>
</dbReference>
<evidence type="ECO:0000256" key="7">
    <source>
        <dbReference type="ARBA" id="ARBA00022777"/>
    </source>
</evidence>
<keyword evidence="6" id="KW-0808">Transferase</keyword>
<dbReference type="CDD" id="cd00075">
    <property type="entry name" value="HATPase"/>
    <property type="match status" value="1"/>
</dbReference>
<feature type="domain" description="Histidine kinase" evidence="10">
    <location>
        <begin position="579"/>
        <end position="805"/>
    </location>
</feature>
<evidence type="ECO:0000256" key="5">
    <source>
        <dbReference type="ARBA" id="ARBA00022553"/>
    </source>
</evidence>
<evidence type="ECO:0000313" key="14">
    <source>
        <dbReference type="Proteomes" id="UP000616724"/>
    </source>
</evidence>
<dbReference type="Pfam" id="PF02518">
    <property type="entry name" value="HATPase_c"/>
    <property type="match status" value="1"/>
</dbReference>